<gene>
    <name evidence="2" type="ORF">GCM10022229_22220</name>
</gene>
<evidence type="ECO:0000313" key="2">
    <source>
        <dbReference type="EMBL" id="GAA3927813.1"/>
    </source>
</evidence>
<proteinExistence type="predicted"/>
<evidence type="ECO:0000313" key="3">
    <source>
        <dbReference type="Proteomes" id="UP001501727"/>
    </source>
</evidence>
<keyword evidence="1" id="KW-0472">Membrane</keyword>
<reference evidence="3" key="1">
    <citation type="journal article" date="2019" name="Int. J. Syst. Evol. Microbiol.">
        <title>The Global Catalogue of Microorganisms (GCM) 10K type strain sequencing project: providing services to taxonomists for standard genome sequencing and annotation.</title>
        <authorList>
            <consortium name="The Broad Institute Genomics Platform"/>
            <consortium name="The Broad Institute Genome Sequencing Center for Infectious Disease"/>
            <person name="Wu L."/>
            <person name="Ma J."/>
        </authorList>
    </citation>
    <scope>NUCLEOTIDE SEQUENCE [LARGE SCALE GENOMIC DNA]</scope>
    <source>
        <strain evidence="3">JCM 16916</strain>
    </source>
</reference>
<keyword evidence="1" id="KW-0812">Transmembrane</keyword>
<accession>A0ABP7MQP1</accession>
<sequence length="99" mass="10703">MFNFSNFVPKDPNLAKAGGLLLAEITVFVTASFALSQLGVSVEGLLFAGLFLFNLAPAYFLVRAAMSKSRNAFLFGLVSLIPAGAIFSFFVLRNDELFT</sequence>
<organism evidence="2 3">
    <name type="scientific">Luteimonas lutimaris</name>
    <dbReference type="NCBI Taxonomy" id="698645"/>
    <lineage>
        <taxon>Bacteria</taxon>
        <taxon>Pseudomonadati</taxon>
        <taxon>Pseudomonadota</taxon>
        <taxon>Gammaproteobacteria</taxon>
        <taxon>Lysobacterales</taxon>
        <taxon>Lysobacteraceae</taxon>
        <taxon>Luteimonas</taxon>
    </lineage>
</organism>
<protein>
    <submittedName>
        <fullName evidence="2">Uncharacterized protein</fullName>
    </submittedName>
</protein>
<keyword evidence="1" id="KW-1133">Transmembrane helix</keyword>
<evidence type="ECO:0000256" key="1">
    <source>
        <dbReference type="SAM" id="Phobius"/>
    </source>
</evidence>
<feature type="transmembrane region" description="Helical" evidence="1">
    <location>
        <begin position="20"/>
        <end position="38"/>
    </location>
</feature>
<dbReference type="RefSeq" id="WP_344760067.1">
    <property type="nucleotide sequence ID" value="NZ_BAAAZU010000017.1"/>
</dbReference>
<comment type="caution">
    <text evidence="2">The sequence shown here is derived from an EMBL/GenBank/DDBJ whole genome shotgun (WGS) entry which is preliminary data.</text>
</comment>
<keyword evidence="3" id="KW-1185">Reference proteome</keyword>
<feature type="transmembrane region" description="Helical" evidence="1">
    <location>
        <begin position="74"/>
        <end position="92"/>
    </location>
</feature>
<dbReference type="EMBL" id="BAAAZU010000017">
    <property type="protein sequence ID" value="GAA3927813.1"/>
    <property type="molecule type" value="Genomic_DNA"/>
</dbReference>
<feature type="transmembrane region" description="Helical" evidence="1">
    <location>
        <begin position="44"/>
        <end position="62"/>
    </location>
</feature>
<dbReference type="Proteomes" id="UP001501727">
    <property type="component" value="Unassembled WGS sequence"/>
</dbReference>
<name>A0ABP7MQP1_9GAMM</name>